<proteinExistence type="predicted"/>
<dbReference type="PANTHER" id="PTHR33116">
    <property type="entry name" value="REVERSE TRANSCRIPTASE ZINC-BINDING DOMAIN-CONTAINING PROTEIN-RELATED-RELATED"/>
    <property type="match status" value="1"/>
</dbReference>
<keyword evidence="1" id="KW-0808">Transferase</keyword>
<organism evidence="1">
    <name type="scientific">Tanacetum cinerariifolium</name>
    <name type="common">Dalmatian daisy</name>
    <name type="synonym">Chrysanthemum cinerariifolium</name>
    <dbReference type="NCBI Taxonomy" id="118510"/>
    <lineage>
        <taxon>Eukaryota</taxon>
        <taxon>Viridiplantae</taxon>
        <taxon>Streptophyta</taxon>
        <taxon>Embryophyta</taxon>
        <taxon>Tracheophyta</taxon>
        <taxon>Spermatophyta</taxon>
        <taxon>Magnoliopsida</taxon>
        <taxon>eudicotyledons</taxon>
        <taxon>Gunneridae</taxon>
        <taxon>Pentapetalae</taxon>
        <taxon>asterids</taxon>
        <taxon>campanulids</taxon>
        <taxon>Asterales</taxon>
        <taxon>Asteraceae</taxon>
        <taxon>Asteroideae</taxon>
        <taxon>Anthemideae</taxon>
        <taxon>Anthemidinae</taxon>
        <taxon>Tanacetum</taxon>
    </lineage>
</organism>
<sequence>KWKVNTLSAGGRLTLLKSVLGASPIYSMSIFKVPRGVLKTMEAIRNRFFIGADQLERKLTWIAWDKVLASKKMEV</sequence>
<dbReference type="EMBL" id="BKCJ011363233">
    <property type="protein sequence ID" value="GFD25762.1"/>
    <property type="molecule type" value="Genomic_DNA"/>
</dbReference>
<feature type="non-terminal residue" evidence="1">
    <location>
        <position position="1"/>
    </location>
</feature>
<evidence type="ECO:0000313" key="1">
    <source>
        <dbReference type="EMBL" id="GFD25762.1"/>
    </source>
</evidence>
<name>A0A699UR05_TANCI</name>
<dbReference type="AlphaFoldDB" id="A0A699UR05"/>
<protein>
    <submittedName>
        <fullName evidence="1">RNA-directed DNA polymerase, eukaryota, reverse transcriptase zinc-binding domain protein</fullName>
    </submittedName>
</protein>
<accession>A0A699UR05</accession>
<dbReference type="GO" id="GO:0003964">
    <property type="term" value="F:RNA-directed DNA polymerase activity"/>
    <property type="evidence" value="ECO:0007669"/>
    <property type="project" value="UniProtKB-KW"/>
</dbReference>
<keyword evidence="1" id="KW-0695">RNA-directed DNA polymerase</keyword>
<keyword evidence="1" id="KW-0548">Nucleotidyltransferase</keyword>
<gene>
    <name evidence="1" type="ORF">Tci_897731</name>
</gene>
<comment type="caution">
    <text evidence="1">The sequence shown here is derived from an EMBL/GenBank/DDBJ whole genome shotgun (WGS) entry which is preliminary data.</text>
</comment>
<reference evidence="1" key="1">
    <citation type="journal article" date="2019" name="Sci. Rep.">
        <title>Draft genome of Tanacetum cinerariifolium, the natural source of mosquito coil.</title>
        <authorList>
            <person name="Yamashiro T."/>
            <person name="Shiraishi A."/>
            <person name="Satake H."/>
            <person name="Nakayama K."/>
        </authorList>
    </citation>
    <scope>NUCLEOTIDE SEQUENCE</scope>
</reference>
<dbReference type="PANTHER" id="PTHR33116:SF79">
    <property type="entry name" value="REVERSE TRANSCRIPTASE DOMAIN, ZINC FINGER, CCHC-TYPE-RELATED"/>
    <property type="match status" value="1"/>
</dbReference>